<protein>
    <submittedName>
        <fullName evidence="1">Uncharacterized protein</fullName>
    </submittedName>
</protein>
<reference evidence="1" key="1">
    <citation type="journal article" date="2021" name="Nat. Commun.">
        <title>Genetic determinants of endophytism in the Arabidopsis root mycobiome.</title>
        <authorList>
            <person name="Mesny F."/>
            <person name="Miyauchi S."/>
            <person name="Thiergart T."/>
            <person name="Pickel B."/>
            <person name="Atanasova L."/>
            <person name="Karlsson M."/>
            <person name="Huettel B."/>
            <person name="Barry K.W."/>
            <person name="Haridas S."/>
            <person name="Chen C."/>
            <person name="Bauer D."/>
            <person name="Andreopoulos W."/>
            <person name="Pangilinan J."/>
            <person name="LaButti K."/>
            <person name="Riley R."/>
            <person name="Lipzen A."/>
            <person name="Clum A."/>
            <person name="Drula E."/>
            <person name="Henrissat B."/>
            <person name="Kohler A."/>
            <person name="Grigoriev I.V."/>
            <person name="Martin F.M."/>
            <person name="Hacquard S."/>
        </authorList>
    </citation>
    <scope>NUCLEOTIDE SEQUENCE</scope>
    <source>
        <strain evidence="1">MPI-CAGE-CH-0243</strain>
    </source>
</reference>
<sequence>TTTIEDLCEDNALWYRLHVFVFDLRNFRSNSAARDRLECVADEFYLRELYFSNGEAIKLRNTIVDANGKTPGSIIRDFFKTTLEKRLKGRMQETGDWKLCAAHDLAPIFEKVFGVSAKDFSKNKVFTMLVQKGGLTSLDDGTVWKGIGRR</sequence>
<proteinExistence type="predicted"/>
<feature type="non-terminal residue" evidence="1">
    <location>
        <position position="1"/>
    </location>
</feature>
<evidence type="ECO:0000313" key="1">
    <source>
        <dbReference type="EMBL" id="KAH7130250.1"/>
    </source>
</evidence>
<organism evidence="1 2">
    <name type="scientific">Dendryphion nanum</name>
    <dbReference type="NCBI Taxonomy" id="256645"/>
    <lineage>
        <taxon>Eukaryota</taxon>
        <taxon>Fungi</taxon>
        <taxon>Dikarya</taxon>
        <taxon>Ascomycota</taxon>
        <taxon>Pezizomycotina</taxon>
        <taxon>Dothideomycetes</taxon>
        <taxon>Pleosporomycetidae</taxon>
        <taxon>Pleosporales</taxon>
        <taxon>Torulaceae</taxon>
        <taxon>Dendryphion</taxon>
    </lineage>
</organism>
<comment type="caution">
    <text evidence="1">The sequence shown here is derived from an EMBL/GenBank/DDBJ whole genome shotgun (WGS) entry which is preliminary data.</text>
</comment>
<dbReference type="Proteomes" id="UP000700596">
    <property type="component" value="Unassembled WGS sequence"/>
</dbReference>
<keyword evidence="2" id="KW-1185">Reference proteome</keyword>
<gene>
    <name evidence="1" type="ORF">B0J11DRAFT_429854</name>
</gene>
<accession>A0A9P9IT76</accession>
<dbReference type="OrthoDB" id="2740448at2759"/>
<name>A0A9P9IT76_9PLEO</name>
<evidence type="ECO:0000313" key="2">
    <source>
        <dbReference type="Proteomes" id="UP000700596"/>
    </source>
</evidence>
<dbReference type="EMBL" id="JAGMWT010000004">
    <property type="protein sequence ID" value="KAH7130250.1"/>
    <property type="molecule type" value="Genomic_DNA"/>
</dbReference>
<dbReference type="AlphaFoldDB" id="A0A9P9IT76"/>